<keyword evidence="8" id="KW-1185">Reference proteome</keyword>
<organism evidence="7 8">
    <name type="scientific">Denitrovibrio acetiphilus (strain DSM 12809 / NBRC 114555 / N2460)</name>
    <dbReference type="NCBI Taxonomy" id="522772"/>
    <lineage>
        <taxon>Bacteria</taxon>
        <taxon>Pseudomonadati</taxon>
        <taxon>Deferribacterota</taxon>
        <taxon>Deferribacteres</taxon>
        <taxon>Deferribacterales</taxon>
        <taxon>Geovibrionaceae</taxon>
        <taxon>Denitrovibrio</taxon>
    </lineage>
</organism>
<dbReference type="KEGG" id="dap:Dacet_2209"/>
<evidence type="ECO:0000313" key="8">
    <source>
        <dbReference type="Proteomes" id="UP000002012"/>
    </source>
</evidence>
<accession>D4H2U8</accession>
<dbReference type="PIRSF" id="PIRSF004486">
    <property type="entry name" value="MraW"/>
    <property type="match status" value="1"/>
</dbReference>
<dbReference type="Gene3D" id="1.10.150.170">
    <property type="entry name" value="Putative methyltransferase TM0872, insert domain"/>
    <property type="match status" value="1"/>
</dbReference>
<dbReference type="PaxDb" id="522772-Dacet_2209"/>
<feature type="binding site" evidence="6">
    <location>
        <position position="98"/>
    </location>
    <ligand>
        <name>S-adenosyl-L-methionine</name>
        <dbReference type="ChEBI" id="CHEBI:59789"/>
    </ligand>
</feature>
<dbReference type="PANTHER" id="PTHR11265:SF0">
    <property type="entry name" value="12S RRNA N4-METHYLCYTIDINE METHYLTRANSFERASE"/>
    <property type="match status" value="1"/>
</dbReference>
<keyword evidence="6" id="KW-0963">Cytoplasm</keyword>
<dbReference type="HOGENOM" id="CLU_038422_2_0_0"/>
<keyword evidence="4 6" id="KW-0808">Transferase</keyword>
<dbReference type="InterPro" id="IPR023397">
    <property type="entry name" value="SAM-dep_MeTrfase_MraW_recog"/>
</dbReference>
<evidence type="ECO:0000313" key="7">
    <source>
        <dbReference type="EMBL" id="ADD68971.1"/>
    </source>
</evidence>
<gene>
    <name evidence="6" type="primary">rsmH</name>
    <name evidence="7" type="ordered locus">Dacet_2209</name>
</gene>
<evidence type="ECO:0000256" key="4">
    <source>
        <dbReference type="ARBA" id="ARBA00022679"/>
    </source>
</evidence>
<dbReference type="FunCoup" id="D4H2U8">
    <property type="interactions" value="520"/>
</dbReference>
<dbReference type="InterPro" id="IPR002903">
    <property type="entry name" value="RsmH"/>
</dbReference>
<feature type="binding site" evidence="6">
    <location>
        <position position="51"/>
    </location>
    <ligand>
        <name>S-adenosyl-L-methionine</name>
        <dbReference type="ChEBI" id="CHEBI:59789"/>
    </ligand>
</feature>
<dbReference type="HAMAP" id="MF_01007">
    <property type="entry name" value="16SrRNA_methyltr_H"/>
    <property type="match status" value="1"/>
</dbReference>
<evidence type="ECO:0000256" key="3">
    <source>
        <dbReference type="ARBA" id="ARBA00022603"/>
    </source>
</evidence>
<dbReference type="Gene3D" id="3.40.50.150">
    <property type="entry name" value="Vaccinia Virus protein VP39"/>
    <property type="match status" value="1"/>
</dbReference>
<dbReference type="SUPFAM" id="SSF53335">
    <property type="entry name" value="S-adenosyl-L-methionine-dependent methyltransferases"/>
    <property type="match status" value="1"/>
</dbReference>
<dbReference type="NCBIfam" id="TIGR00006">
    <property type="entry name" value="16S rRNA (cytosine(1402)-N(4))-methyltransferase RsmH"/>
    <property type="match status" value="1"/>
</dbReference>
<dbReference type="STRING" id="522772.Dacet_2209"/>
<feature type="binding site" evidence="6">
    <location>
        <begin position="31"/>
        <end position="33"/>
    </location>
    <ligand>
        <name>S-adenosyl-L-methionine</name>
        <dbReference type="ChEBI" id="CHEBI:59789"/>
    </ligand>
</feature>
<keyword evidence="2 6" id="KW-0698">rRNA processing</keyword>
<feature type="binding site" evidence="6">
    <location>
        <position position="105"/>
    </location>
    <ligand>
        <name>S-adenosyl-L-methionine</name>
        <dbReference type="ChEBI" id="CHEBI:59789"/>
    </ligand>
</feature>
<sequence length="308" mass="34477">MKHIPVMIREVLKYLPVDPDGITLDMTGGGGGHSAAMLEKISLKGRLVILDRDLDAVARLKERFKGTPNVTIAHSNFSDFDRVLGELGISSVTSVLADFGVSLYHLKVAERGFSFRSEGPLDMRMNQDDTLSAADVVNSYSRENLSSIIKKYGEENFAWNIAGAIERAREVEKIETTTRLAEIVASAVPRKAQKPGINPATKTFQALRIFVNSELDSIEEMLGKLENYVDEGGRVAFISFHSLEDRIVKDAFREFEKECVCPPELPVCNCSKVRTFRQITRKPLEPREDELEMNPLSRSAKMRVAERV</sequence>
<name>D4H2U8_DENA2</name>
<dbReference type="RefSeq" id="WP_013011474.1">
    <property type="nucleotide sequence ID" value="NC_013943.1"/>
</dbReference>
<dbReference type="GO" id="GO:0070475">
    <property type="term" value="P:rRNA base methylation"/>
    <property type="evidence" value="ECO:0007669"/>
    <property type="project" value="UniProtKB-UniRule"/>
</dbReference>
<dbReference type="EMBL" id="CP001968">
    <property type="protein sequence ID" value="ADD68971.1"/>
    <property type="molecule type" value="Genomic_DNA"/>
</dbReference>
<proteinExistence type="inferred from homology"/>
<comment type="catalytic activity">
    <reaction evidence="6">
        <text>cytidine(1402) in 16S rRNA + S-adenosyl-L-methionine = N(4)-methylcytidine(1402) in 16S rRNA + S-adenosyl-L-homocysteine + H(+)</text>
        <dbReference type="Rhea" id="RHEA:42928"/>
        <dbReference type="Rhea" id="RHEA-COMP:10286"/>
        <dbReference type="Rhea" id="RHEA-COMP:10287"/>
        <dbReference type="ChEBI" id="CHEBI:15378"/>
        <dbReference type="ChEBI" id="CHEBI:57856"/>
        <dbReference type="ChEBI" id="CHEBI:59789"/>
        <dbReference type="ChEBI" id="CHEBI:74506"/>
        <dbReference type="ChEBI" id="CHEBI:82748"/>
        <dbReference type="EC" id="2.1.1.199"/>
    </reaction>
</comment>
<dbReference type="EC" id="2.1.1.199" evidence="6"/>
<reference evidence="7 8" key="1">
    <citation type="journal article" date="2010" name="Stand. Genomic Sci.">
        <title>Complete genome sequence of Denitrovibrio acetiphilus type strain (N2460).</title>
        <authorList>
            <person name="Kiss H."/>
            <person name="Lang E."/>
            <person name="Lapidus A."/>
            <person name="Copeland A."/>
            <person name="Nolan M."/>
            <person name="Glavina Del Rio T."/>
            <person name="Chen F."/>
            <person name="Lucas S."/>
            <person name="Tice H."/>
            <person name="Cheng J.F."/>
            <person name="Han C."/>
            <person name="Goodwin L."/>
            <person name="Pitluck S."/>
            <person name="Liolios K."/>
            <person name="Pati A."/>
            <person name="Ivanova N."/>
            <person name="Mavromatis K."/>
            <person name="Chen A."/>
            <person name="Palaniappan K."/>
            <person name="Land M."/>
            <person name="Hauser L."/>
            <person name="Chang Y.J."/>
            <person name="Jeffries C.D."/>
            <person name="Detter J.C."/>
            <person name="Brettin T."/>
            <person name="Spring S."/>
            <person name="Rohde M."/>
            <person name="Goker M."/>
            <person name="Woyke T."/>
            <person name="Bristow J."/>
            <person name="Eisen J.A."/>
            <person name="Markowitz V."/>
            <person name="Hugenholtz P."/>
            <person name="Kyrpides N.C."/>
            <person name="Klenk H.P."/>
        </authorList>
    </citation>
    <scope>NUCLEOTIDE SEQUENCE [LARGE SCALE GENOMIC DNA]</scope>
    <source>
        <strain evidence="8">DSM 12809 / NBRC 114555 / N2460</strain>
    </source>
</reference>
<dbReference type="eggNOG" id="COG0275">
    <property type="taxonomic scope" value="Bacteria"/>
</dbReference>
<evidence type="ECO:0000256" key="6">
    <source>
        <dbReference type="HAMAP-Rule" id="MF_01007"/>
    </source>
</evidence>
<evidence type="ECO:0000256" key="1">
    <source>
        <dbReference type="ARBA" id="ARBA00010396"/>
    </source>
</evidence>
<dbReference type="InParanoid" id="D4H2U8"/>
<dbReference type="GO" id="GO:0005737">
    <property type="term" value="C:cytoplasm"/>
    <property type="evidence" value="ECO:0007669"/>
    <property type="project" value="UniProtKB-SubCell"/>
</dbReference>
<evidence type="ECO:0000256" key="5">
    <source>
        <dbReference type="ARBA" id="ARBA00022691"/>
    </source>
</evidence>
<dbReference type="Proteomes" id="UP000002012">
    <property type="component" value="Chromosome"/>
</dbReference>
<dbReference type="PANTHER" id="PTHR11265">
    <property type="entry name" value="S-ADENOSYL-METHYLTRANSFERASE MRAW"/>
    <property type="match status" value="1"/>
</dbReference>
<evidence type="ECO:0000256" key="2">
    <source>
        <dbReference type="ARBA" id="ARBA00022552"/>
    </source>
</evidence>
<comment type="function">
    <text evidence="6">Specifically methylates the N4 position of cytidine in position 1402 (C1402) of 16S rRNA.</text>
</comment>
<dbReference type="InterPro" id="IPR029063">
    <property type="entry name" value="SAM-dependent_MTases_sf"/>
</dbReference>
<keyword evidence="3 6" id="KW-0489">Methyltransferase</keyword>
<comment type="similarity">
    <text evidence="1 6">Belongs to the methyltransferase superfamily. RsmH family.</text>
</comment>
<dbReference type="SUPFAM" id="SSF81799">
    <property type="entry name" value="Putative methyltransferase TM0872, insert domain"/>
    <property type="match status" value="1"/>
</dbReference>
<dbReference type="Pfam" id="PF01795">
    <property type="entry name" value="Methyltransf_5"/>
    <property type="match status" value="1"/>
</dbReference>
<keyword evidence="5 6" id="KW-0949">S-adenosyl-L-methionine</keyword>
<dbReference type="OrthoDB" id="9806637at2"/>
<comment type="subcellular location">
    <subcellularLocation>
        <location evidence="6">Cytoplasm</location>
    </subcellularLocation>
</comment>
<protein>
    <recommendedName>
        <fullName evidence="6">Ribosomal RNA small subunit methyltransferase H</fullName>
        <ecNumber evidence="6">2.1.1.199</ecNumber>
    </recommendedName>
    <alternativeName>
        <fullName evidence="6">16S rRNA m(4)C1402 methyltransferase</fullName>
    </alternativeName>
    <alternativeName>
        <fullName evidence="6">rRNA (cytosine-N(4)-)-methyltransferase RsmH</fullName>
    </alternativeName>
</protein>
<feature type="binding site" evidence="6">
    <location>
        <position position="77"/>
    </location>
    <ligand>
        <name>S-adenosyl-L-methionine</name>
        <dbReference type="ChEBI" id="CHEBI:59789"/>
    </ligand>
</feature>
<dbReference type="AlphaFoldDB" id="D4H2U8"/>
<dbReference type="GO" id="GO:0071424">
    <property type="term" value="F:rRNA (cytosine-N4-)-methyltransferase activity"/>
    <property type="evidence" value="ECO:0007669"/>
    <property type="project" value="UniProtKB-UniRule"/>
</dbReference>